<evidence type="ECO:0000313" key="1">
    <source>
        <dbReference type="EMBL" id="CCM78404.1"/>
    </source>
</evidence>
<dbReference type="InterPro" id="IPR010985">
    <property type="entry name" value="Ribbon_hlx_hlx"/>
</dbReference>
<dbReference type="InterPro" id="IPR008651">
    <property type="entry name" value="Uncharacterised_HicB"/>
</dbReference>
<dbReference type="SUPFAM" id="SSF143100">
    <property type="entry name" value="TTHA1013/TTHA0281-like"/>
    <property type="match status" value="1"/>
</dbReference>
<dbReference type="Pfam" id="PF05534">
    <property type="entry name" value="HicB"/>
    <property type="match status" value="1"/>
</dbReference>
<sequence>MTTMHYKGYEAVVEFDEDAEIFHGEVINMRDVITFQGTSAGELKQALADSVEDYLAFCKQRGEEPEKPFSGQFVVRTEPSVHKAVSSAARREGVSLNKWVTQALERAVSHKVA</sequence>
<dbReference type="GO" id="GO:0006355">
    <property type="term" value="P:regulation of DNA-templated transcription"/>
    <property type="evidence" value="ECO:0007669"/>
    <property type="project" value="InterPro"/>
</dbReference>
<dbReference type="Gene3D" id="1.10.1220.10">
    <property type="entry name" value="Met repressor-like"/>
    <property type="match status" value="1"/>
</dbReference>
<keyword evidence="2" id="KW-1185">Reference proteome</keyword>
<dbReference type="AlphaFoldDB" id="K0Q5D4"/>
<dbReference type="STRING" id="1211777.BN77_p11080"/>
<evidence type="ECO:0000313" key="2">
    <source>
        <dbReference type="Proteomes" id="UP000009319"/>
    </source>
</evidence>
<dbReference type="eggNOG" id="COG4226">
    <property type="taxonomic scope" value="Bacteria"/>
</dbReference>
<protein>
    <submittedName>
        <fullName evidence="1">HicB family protein</fullName>
    </submittedName>
</protein>
<name>K0Q5D4_9HYPH</name>
<dbReference type="Proteomes" id="UP000009319">
    <property type="component" value="Unassembled WGS sequence"/>
</dbReference>
<dbReference type="RefSeq" id="WP_007537326.1">
    <property type="nucleotide sequence ID" value="NZ_HF536773.1"/>
</dbReference>
<gene>
    <name evidence="1" type="ORF">BN77_p11080</name>
</gene>
<dbReference type="EMBL" id="CANI01000039">
    <property type="protein sequence ID" value="CCM78404.1"/>
    <property type="molecule type" value="Genomic_DNA"/>
</dbReference>
<comment type="caution">
    <text evidence="1">The sequence shown here is derived from an EMBL/GenBank/DDBJ whole genome shotgun (WGS) entry which is preliminary data.</text>
</comment>
<organism evidence="1 2">
    <name type="scientific">Rhizobium mesoamericanum STM3625</name>
    <dbReference type="NCBI Taxonomy" id="1211777"/>
    <lineage>
        <taxon>Bacteria</taxon>
        <taxon>Pseudomonadati</taxon>
        <taxon>Pseudomonadota</taxon>
        <taxon>Alphaproteobacteria</taxon>
        <taxon>Hyphomicrobiales</taxon>
        <taxon>Rhizobiaceae</taxon>
        <taxon>Rhizobium/Agrobacterium group</taxon>
        <taxon>Rhizobium</taxon>
    </lineage>
</organism>
<dbReference type="InterPro" id="IPR013321">
    <property type="entry name" value="Arc_rbn_hlx_hlx"/>
</dbReference>
<proteinExistence type="predicted"/>
<accession>K0Q5D4</accession>
<reference evidence="1 2" key="1">
    <citation type="journal article" date="2013" name="Genome Announc.">
        <title>Draft Genome Sequence of Rhizobium mesoamericanum STM3625, a Nitrogen-Fixing Symbiont of Mimosa pudica Isolated in French Guiana (South America).</title>
        <authorList>
            <person name="Moulin L."/>
            <person name="Mornico D."/>
            <person name="Melkonian R."/>
            <person name="Klonowska A."/>
        </authorList>
    </citation>
    <scope>NUCLEOTIDE SEQUENCE [LARGE SCALE GENOMIC DNA]</scope>
    <source>
        <strain evidence="1 2">STM3625</strain>
    </source>
</reference>
<dbReference type="InterPro" id="IPR035069">
    <property type="entry name" value="TTHA1013/TTHA0281-like"/>
</dbReference>
<dbReference type="HOGENOM" id="CLU_134927_1_1_5"/>
<dbReference type="SUPFAM" id="SSF47598">
    <property type="entry name" value="Ribbon-helix-helix"/>
    <property type="match status" value="1"/>
</dbReference>